<evidence type="ECO:0000313" key="3">
    <source>
        <dbReference type="Proteomes" id="UP000054422"/>
    </source>
</evidence>
<dbReference type="Proteomes" id="UP000054422">
    <property type="component" value="Unassembled WGS sequence"/>
</dbReference>
<comment type="caution">
    <text evidence="2">The sequence shown here is derived from an EMBL/GenBank/DDBJ whole genome shotgun (WGS) entry which is preliminary data.</text>
</comment>
<protein>
    <submittedName>
        <fullName evidence="2">Uncharacterized protein</fullName>
    </submittedName>
</protein>
<evidence type="ECO:0000256" key="1">
    <source>
        <dbReference type="SAM" id="SignalP"/>
    </source>
</evidence>
<feature type="signal peptide" evidence="1">
    <location>
        <begin position="1"/>
        <end position="22"/>
    </location>
</feature>
<dbReference type="EMBL" id="JNCF01000009">
    <property type="protein sequence ID" value="KGP63813.1"/>
    <property type="molecule type" value="Genomic_DNA"/>
</dbReference>
<name>A0A0A2T8R0_9GAMM</name>
<keyword evidence="3" id="KW-1185">Reference proteome</keyword>
<evidence type="ECO:0000313" key="2">
    <source>
        <dbReference type="EMBL" id="KGP63813.1"/>
    </source>
</evidence>
<sequence length="363" mass="41845">MNMKRYTKMLAIFTFASLMVYAVPSYDEDTPSWLAYHSPQSKELQDSWLPNLTGLPDKEQVDQLTNSIVDLVLEEEDSQCNQIDSHLRMMVFQHFVIFQYIANKQNIYFDEQIARKWAHVLAMILKESSGDSTNISDMQGHSMSTYSAHTNLQNWRNLFSNAIKNRIQFNYQTNFGLAQISADRLFVAFNLAKSPGSLFLEGDDASTLKIDLNTAIIIRRLIWFYQDFAQGRISQSDQRINQEDTTAPMFLQRYHAGLKKALVACGTHFLFHEMDNNTNEQQELSKLEQAMASIAYCKLGHPLIGYGKDEFDEKCFADWVTLCPALNIDIALFTPLKYFETRNATPVCEKTFKRMINKKPDIK</sequence>
<dbReference type="AlphaFoldDB" id="A0A0A2T8R0"/>
<reference evidence="2 3" key="1">
    <citation type="submission" date="2014-05" db="EMBL/GenBank/DDBJ databases">
        <authorList>
            <person name="Rizzardi K."/>
            <person name="Winiecka-Krusnell J."/>
            <person name="Ramliden M."/>
            <person name="Alm E."/>
            <person name="Andersson S."/>
            <person name="Byfors S."/>
        </authorList>
    </citation>
    <scope>NUCLEOTIDE SEQUENCE [LARGE SCALE GENOMIC DNA]</scope>
    <source>
        <strain evidence="2 3">LEGN</strain>
    </source>
</reference>
<organism evidence="2 3">
    <name type="scientific">Legionella norrlandica</name>
    <dbReference type="NCBI Taxonomy" id="1498499"/>
    <lineage>
        <taxon>Bacteria</taxon>
        <taxon>Pseudomonadati</taxon>
        <taxon>Pseudomonadota</taxon>
        <taxon>Gammaproteobacteria</taxon>
        <taxon>Legionellales</taxon>
        <taxon>Legionellaceae</taxon>
        <taxon>Legionella</taxon>
    </lineage>
</organism>
<keyword evidence="1" id="KW-0732">Signal</keyword>
<proteinExistence type="predicted"/>
<gene>
    <name evidence="2" type="ORF">EP47_12335</name>
</gene>
<feature type="chain" id="PRO_5002005011" evidence="1">
    <location>
        <begin position="23"/>
        <end position="363"/>
    </location>
</feature>
<accession>A0A0A2T8R0</accession>